<sequence>MRVVSIATIVLTLLAAPGCAVAGTAFIAADTAIGVTGAAVGAAGNVAEGAVRLAIPGDGKDDRDERDAYDRS</sequence>
<gene>
    <name evidence="2" type="ORF">E5162_00200</name>
</gene>
<keyword evidence="1" id="KW-0732">Signal</keyword>
<feature type="signal peptide" evidence="1">
    <location>
        <begin position="1"/>
        <end position="22"/>
    </location>
</feature>
<feature type="chain" id="PRO_5020997569" evidence="1">
    <location>
        <begin position="23"/>
        <end position="72"/>
    </location>
</feature>
<dbReference type="Proteomes" id="UP000305451">
    <property type="component" value="Unassembled WGS sequence"/>
</dbReference>
<accession>A0A4S2HCL6</accession>
<comment type="caution">
    <text evidence="2">The sequence shown here is derived from an EMBL/GenBank/DDBJ whole genome shotgun (WGS) entry which is preliminary data.</text>
</comment>
<evidence type="ECO:0000256" key="1">
    <source>
        <dbReference type="SAM" id="SignalP"/>
    </source>
</evidence>
<dbReference type="EMBL" id="SRXV01000001">
    <property type="protein sequence ID" value="TGY93754.1"/>
    <property type="molecule type" value="Genomic_DNA"/>
</dbReference>
<keyword evidence="3" id="KW-1185">Reference proteome</keyword>
<evidence type="ECO:0000313" key="3">
    <source>
        <dbReference type="Proteomes" id="UP000305451"/>
    </source>
</evidence>
<reference evidence="2 3" key="1">
    <citation type="journal article" date="2013" name="Int. J. Syst. Evol. Microbiol.">
        <title>Marinicauda pacifica gen. nov., sp. nov., a prosthecate alphaproteobacterium of the family Hyphomonadaceae isolated from deep seawater.</title>
        <authorList>
            <person name="Zhang X.Y."/>
            <person name="Li G.W."/>
            <person name="Wang C.S."/>
            <person name="Zhang Y.J."/>
            <person name="Xu X.W."/>
            <person name="Li H."/>
            <person name="Liu A."/>
            <person name="Liu C."/>
            <person name="Xie B.B."/>
            <person name="Qin Q.L."/>
            <person name="Xu Z."/>
            <person name="Chen X.L."/>
            <person name="Zhou B.C."/>
            <person name="Zhang Y.Z."/>
        </authorList>
    </citation>
    <scope>NUCLEOTIDE SEQUENCE [LARGE SCALE GENOMIC DNA]</scope>
    <source>
        <strain evidence="2 3">P-1 km-3</strain>
    </source>
</reference>
<organism evidence="2 3">
    <name type="scientific">Marinicauda pacifica</name>
    <dbReference type="NCBI Taxonomy" id="1133559"/>
    <lineage>
        <taxon>Bacteria</taxon>
        <taxon>Pseudomonadati</taxon>
        <taxon>Pseudomonadota</taxon>
        <taxon>Alphaproteobacteria</taxon>
        <taxon>Maricaulales</taxon>
        <taxon>Maricaulaceae</taxon>
        <taxon>Marinicauda</taxon>
    </lineage>
</organism>
<dbReference type="AlphaFoldDB" id="A0A4S2HCL6"/>
<protein>
    <submittedName>
        <fullName evidence="2">Uncharacterized protein</fullName>
    </submittedName>
</protein>
<proteinExistence type="predicted"/>
<dbReference type="RefSeq" id="WP_135942948.1">
    <property type="nucleotide sequence ID" value="NZ_BMEI01000001.1"/>
</dbReference>
<name>A0A4S2HCL6_9PROT</name>
<evidence type="ECO:0000313" key="2">
    <source>
        <dbReference type="EMBL" id="TGY93754.1"/>
    </source>
</evidence>